<dbReference type="InterPro" id="IPR002859">
    <property type="entry name" value="PKD/REJ-like"/>
</dbReference>
<gene>
    <name evidence="2" type="primary">REJ9</name>
</gene>
<name>L0EKX9_PARAN</name>
<dbReference type="AlphaFoldDB" id="L0EKX9"/>
<feature type="domain" description="PKD/REJ-like" evidence="1">
    <location>
        <begin position="11"/>
        <end position="59"/>
    </location>
</feature>
<dbReference type="EMBL" id="KC005641">
    <property type="protein sequence ID" value="AGA60909.1"/>
    <property type="molecule type" value="Genomic_DNA"/>
</dbReference>
<proteinExistence type="predicted"/>
<feature type="non-terminal residue" evidence="2">
    <location>
        <position position="59"/>
    </location>
</feature>
<feature type="non-terminal residue" evidence="2">
    <location>
        <position position="1"/>
    </location>
</feature>
<reference evidence="2" key="1">
    <citation type="journal article" date="2012" name="Mar. Ecol. Prog. Ser.">
        <title>Oceanic circulation, local upwelling and palaeoclimatic changes linked to the phylogeography of the Cape sea urchin Parechinus angulosus.</title>
        <authorList>
            <person name="Muller C.M."/>
            <person name="von der Heyden S."/>
            <person name="Bowie R.C.K."/>
            <person name="Matthee C.A."/>
        </authorList>
    </citation>
    <scope>NUCLEOTIDE SEQUENCE</scope>
</reference>
<keyword evidence="2" id="KW-0675">Receptor</keyword>
<accession>L0EKX9</accession>
<protein>
    <submittedName>
        <fullName evidence="2">Receptor for egg jelly protein 9</fullName>
    </submittedName>
</protein>
<evidence type="ECO:0000259" key="1">
    <source>
        <dbReference type="Pfam" id="PF02010"/>
    </source>
</evidence>
<dbReference type="Pfam" id="PF02010">
    <property type="entry name" value="REJ"/>
    <property type="match status" value="1"/>
</dbReference>
<organism evidence="2">
    <name type="scientific">Parechinus angulosus</name>
    <name type="common">Angulate sea urchin</name>
    <name type="synonym">Cidaris angulosus</name>
    <dbReference type="NCBI Taxonomy" id="7658"/>
    <lineage>
        <taxon>Eukaryota</taxon>
        <taxon>Metazoa</taxon>
        <taxon>Echinodermata</taxon>
        <taxon>Eleutherozoa</taxon>
        <taxon>Echinozoa</taxon>
        <taxon>Echinoidea</taxon>
        <taxon>Euechinoidea</taxon>
        <taxon>Echinacea</taxon>
        <taxon>Camarodonta</taxon>
        <taxon>Echinidea</taxon>
        <taxon>Echinidae</taxon>
        <taxon>Parechinus</taxon>
    </lineage>
</organism>
<sequence length="59" mass="6315">DALGTLIVNGSNNAMGELEVDDQALEADKTYQFTLIARKESRTAQTHVTISAVNGNPPK</sequence>
<evidence type="ECO:0000313" key="2">
    <source>
        <dbReference type="EMBL" id="AGA60909.1"/>
    </source>
</evidence>